<organism evidence="1 2">
    <name type="scientific">Christiangramia lutea</name>
    <dbReference type="NCBI Taxonomy" id="1607951"/>
    <lineage>
        <taxon>Bacteria</taxon>
        <taxon>Pseudomonadati</taxon>
        <taxon>Bacteroidota</taxon>
        <taxon>Flavobacteriia</taxon>
        <taxon>Flavobacteriales</taxon>
        <taxon>Flavobacteriaceae</taxon>
        <taxon>Christiangramia</taxon>
    </lineage>
</organism>
<gene>
    <name evidence="1" type="ORF">ML462_02745</name>
</gene>
<proteinExistence type="predicted"/>
<evidence type="ECO:0000313" key="2">
    <source>
        <dbReference type="Proteomes" id="UP001139226"/>
    </source>
</evidence>
<reference evidence="1" key="1">
    <citation type="submission" date="2022-03" db="EMBL/GenBank/DDBJ databases">
        <title>Gramella crocea sp. nov., isolated from activated sludge of a seafood processing plant.</title>
        <authorList>
            <person name="Zhang X."/>
        </authorList>
    </citation>
    <scope>NUCLEOTIDE SEQUENCE</scope>
    <source>
        <strain evidence="1">YJ019</strain>
    </source>
</reference>
<sequence>MKRIILLFTLICGFNCLAQKEEKISTLDFVEILNGNHAEAAFYYENNWKKLREIALDKGYIYSFQMLKTEATEDYPISFILITTYTNHPEFELREKHFSEVMKIKGDLELLNDKKPAEFRKTLFSKEKSIHLE</sequence>
<dbReference type="Proteomes" id="UP001139226">
    <property type="component" value="Unassembled WGS sequence"/>
</dbReference>
<comment type="caution">
    <text evidence="1">The sequence shown here is derived from an EMBL/GenBank/DDBJ whole genome shotgun (WGS) entry which is preliminary data.</text>
</comment>
<accession>A0A9X1V0S5</accession>
<dbReference type="AlphaFoldDB" id="A0A9X1V0S5"/>
<name>A0A9X1V0S5_9FLAO</name>
<keyword evidence="2" id="KW-1185">Reference proteome</keyword>
<dbReference type="EMBL" id="JAKVTV010000001">
    <property type="protein sequence ID" value="MCH4822078.1"/>
    <property type="molecule type" value="Genomic_DNA"/>
</dbReference>
<dbReference type="RefSeq" id="WP_240712196.1">
    <property type="nucleotide sequence ID" value="NZ_JAKVTV010000001.1"/>
</dbReference>
<protein>
    <submittedName>
        <fullName evidence="1">Uncharacterized protein</fullName>
    </submittedName>
</protein>
<evidence type="ECO:0000313" key="1">
    <source>
        <dbReference type="EMBL" id="MCH4822078.1"/>
    </source>
</evidence>